<organism evidence="2 3">
    <name type="scientific">candidate division TA06 bacterium DG_24</name>
    <dbReference type="NCBI Taxonomy" id="1703770"/>
    <lineage>
        <taxon>Bacteria</taxon>
        <taxon>Bacteria division TA06</taxon>
    </lineage>
</organism>
<dbReference type="AlphaFoldDB" id="A0A0S7WRL3"/>
<gene>
    <name evidence="2" type="ORF">AMJ39_06790</name>
</gene>
<evidence type="ECO:0000313" key="3">
    <source>
        <dbReference type="Proteomes" id="UP000052008"/>
    </source>
</evidence>
<comment type="caution">
    <text evidence="2">The sequence shown here is derived from an EMBL/GenBank/DDBJ whole genome shotgun (WGS) entry which is preliminary data.</text>
</comment>
<reference evidence="2 3" key="1">
    <citation type="journal article" date="2015" name="Microbiome">
        <title>Genomic resolution of linkages in carbon, nitrogen, and sulfur cycling among widespread estuary sediment bacteria.</title>
        <authorList>
            <person name="Baker B.J."/>
            <person name="Lazar C.S."/>
            <person name="Teske A.P."/>
            <person name="Dick G.J."/>
        </authorList>
    </citation>
    <scope>NUCLEOTIDE SEQUENCE [LARGE SCALE GENOMIC DNA]</scope>
    <source>
        <strain evidence="2">DG_24</strain>
    </source>
</reference>
<proteinExistence type="predicted"/>
<sequence length="118" mass="12831">MPWEGLTLQSPLTASGISRKRERGFVYAPACGEGICDRWAPGVWVFFPSREVSFRTPLAEGSLLTYNMRDWEWEPHMGKIAHELERTAARFISFRGAGGSGRTGAPADVLLTGGGSGS</sequence>
<dbReference type="EMBL" id="LIZS01000040">
    <property type="protein sequence ID" value="KPJ52830.1"/>
    <property type="molecule type" value="Genomic_DNA"/>
</dbReference>
<dbReference type="Proteomes" id="UP000052008">
    <property type="component" value="Unassembled WGS sequence"/>
</dbReference>
<protein>
    <submittedName>
        <fullName evidence="2">Uncharacterized protein</fullName>
    </submittedName>
</protein>
<accession>A0A0S7WRL3</accession>
<feature type="region of interest" description="Disordered" evidence="1">
    <location>
        <begin position="98"/>
        <end position="118"/>
    </location>
</feature>
<evidence type="ECO:0000313" key="2">
    <source>
        <dbReference type="EMBL" id="KPJ52830.1"/>
    </source>
</evidence>
<evidence type="ECO:0000256" key="1">
    <source>
        <dbReference type="SAM" id="MobiDB-lite"/>
    </source>
</evidence>
<name>A0A0S7WRL3_UNCT6</name>